<gene>
    <name evidence="1" type="ORF">FJZ00_07275</name>
</gene>
<sequence>MPLYDSFVARLKCWNCGIMSLPELQTATLKAPGLRDLKVGDKAELKPSTDLTAYTSDIVFKQPDTDGYCNFMMGWSCSACKLVNWVLVSIQDHSVVSAEMLRLDAISIERVHVLSWDKTLDEFMFQNRGMSCSLKKDLEVVCTCERDSGQVAPFFGLEDVVFEGTEETEAGPSSGRELIRRVGPQVVFQEIREKMAVTTEQQSFGRYDVVTLKKELINADREYRATPQNYPRRLKVYGKLPQD</sequence>
<protein>
    <submittedName>
        <fullName evidence="1">Uncharacterized protein</fullName>
    </submittedName>
</protein>
<organism evidence="1 2">
    <name type="scientific">Candidatus Tanganyikabacteria bacterium</name>
    <dbReference type="NCBI Taxonomy" id="2961651"/>
    <lineage>
        <taxon>Bacteria</taxon>
        <taxon>Bacillati</taxon>
        <taxon>Candidatus Sericytochromatia</taxon>
        <taxon>Candidatus Tanganyikabacteria</taxon>
    </lineage>
</organism>
<reference evidence="1 2" key="1">
    <citation type="submission" date="2019-03" db="EMBL/GenBank/DDBJ databases">
        <title>Lake Tanganyika Metagenome-Assembled Genomes (MAGs).</title>
        <authorList>
            <person name="Tran P."/>
        </authorList>
    </citation>
    <scope>NUCLEOTIDE SEQUENCE [LARGE SCALE GENOMIC DNA]</scope>
    <source>
        <strain evidence="1">K_DeepCast_65m_m2_236</strain>
    </source>
</reference>
<evidence type="ECO:0000313" key="1">
    <source>
        <dbReference type="EMBL" id="MBM3274936.1"/>
    </source>
</evidence>
<dbReference type="AlphaFoldDB" id="A0A937X7B2"/>
<accession>A0A937X7B2</accession>
<proteinExistence type="predicted"/>
<name>A0A937X7B2_9BACT</name>
<comment type="caution">
    <text evidence="1">The sequence shown here is derived from an EMBL/GenBank/DDBJ whole genome shotgun (WGS) entry which is preliminary data.</text>
</comment>
<evidence type="ECO:0000313" key="2">
    <source>
        <dbReference type="Proteomes" id="UP000703893"/>
    </source>
</evidence>
<dbReference type="Proteomes" id="UP000703893">
    <property type="component" value="Unassembled WGS sequence"/>
</dbReference>
<dbReference type="EMBL" id="VGJX01000382">
    <property type="protein sequence ID" value="MBM3274936.1"/>
    <property type="molecule type" value="Genomic_DNA"/>
</dbReference>